<gene>
    <name evidence="4" type="ORF">MQC88_04525</name>
</gene>
<sequence>MSLILEALRKSEAERRRGQAPGLHVELPPAHASRAAVLPAWAWWLLGGVLLFAVAWYARGLLPQHPAVATPASATTTAAAKPPAHLPAPQPRFERAPAKTPEATPAPSAAARADAGMVRKSPQLPPVPAPIAPDSAAAPPAPAPAPATPAPVSPAPSTPANTVLRLSDLSAEERKSLPPLKLSMHMWNPDPARRFVILDGNRIGEGDRIGDAVVAAITTNGVELDWNGRRLQVPIR</sequence>
<feature type="domain" description="Type II secretion system protein GspB C-terminal" evidence="3">
    <location>
        <begin position="177"/>
        <end position="234"/>
    </location>
</feature>
<keyword evidence="2" id="KW-1133">Transmembrane helix</keyword>
<accession>A0ABT0A2M1</accession>
<feature type="transmembrane region" description="Helical" evidence="2">
    <location>
        <begin position="41"/>
        <end position="58"/>
    </location>
</feature>
<keyword evidence="2" id="KW-0472">Membrane</keyword>
<comment type="caution">
    <text evidence="4">The sequence shown here is derived from an EMBL/GenBank/DDBJ whole genome shotgun (WGS) entry which is preliminary data.</text>
</comment>
<dbReference type="InterPro" id="IPR032389">
    <property type="entry name" value="GspB_C"/>
</dbReference>
<evidence type="ECO:0000259" key="3">
    <source>
        <dbReference type="Pfam" id="PF16537"/>
    </source>
</evidence>
<feature type="region of interest" description="Disordered" evidence="1">
    <location>
        <begin position="73"/>
        <end position="161"/>
    </location>
</feature>
<evidence type="ECO:0000256" key="2">
    <source>
        <dbReference type="SAM" id="Phobius"/>
    </source>
</evidence>
<dbReference type="Pfam" id="PF16537">
    <property type="entry name" value="T2SSB"/>
    <property type="match status" value="1"/>
</dbReference>
<evidence type="ECO:0000313" key="4">
    <source>
        <dbReference type="EMBL" id="MCJ0825228.1"/>
    </source>
</evidence>
<name>A0ABT0A2M1_9GAMM</name>
<keyword evidence="5" id="KW-1185">Reference proteome</keyword>
<evidence type="ECO:0000313" key="5">
    <source>
        <dbReference type="Proteomes" id="UP001165423"/>
    </source>
</evidence>
<dbReference type="EMBL" id="JALGCL010000001">
    <property type="protein sequence ID" value="MCJ0825228.1"/>
    <property type="molecule type" value="Genomic_DNA"/>
</dbReference>
<reference evidence="4 5" key="1">
    <citation type="submission" date="2022-03" db="EMBL/GenBank/DDBJ databases">
        <title>Luteimonas soily sp. nov., a novel bacterium isolated from the soil.</title>
        <authorList>
            <person name="Zhang X."/>
        </authorList>
    </citation>
    <scope>NUCLEOTIDE SEQUENCE [LARGE SCALE GENOMIC DNA]</scope>
    <source>
        <strain evidence="4 5">50</strain>
    </source>
</reference>
<organism evidence="4 5">
    <name type="scientific">Cognatiluteimonas sedimenti</name>
    <dbReference type="NCBI Taxonomy" id="2927791"/>
    <lineage>
        <taxon>Bacteria</taxon>
        <taxon>Pseudomonadati</taxon>
        <taxon>Pseudomonadota</taxon>
        <taxon>Gammaproteobacteria</taxon>
        <taxon>Lysobacterales</taxon>
        <taxon>Lysobacteraceae</taxon>
        <taxon>Cognatiluteimonas</taxon>
    </lineage>
</organism>
<dbReference type="Proteomes" id="UP001165423">
    <property type="component" value="Unassembled WGS sequence"/>
</dbReference>
<keyword evidence="2" id="KW-0812">Transmembrane</keyword>
<feature type="compositionally biased region" description="Pro residues" evidence="1">
    <location>
        <begin position="139"/>
        <end position="157"/>
    </location>
</feature>
<feature type="compositionally biased region" description="Low complexity" evidence="1">
    <location>
        <begin position="98"/>
        <end position="115"/>
    </location>
</feature>
<evidence type="ECO:0000256" key="1">
    <source>
        <dbReference type="SAM" id="MobiDB-lite"/>
    </source>
</evidence>
<feature type="compositionally biased region" description="Low complexity" evidence="1">
    <location>
        <begin position="73"/>
        <end position="83"/>
    </location>
</feature>
<dbReference type="RefSeq" id="WP_243319414.1">
    <property type="nucleotide sequence ID" value="NZ_JALGCL010000001.1"/>
</dbReference>
<protein>
    <submittedName>
        <fullName evidence="4">General secretion pathway protein GspB</fullName>
    </submittedName>
</protein>
<proteinExistence type="predicted"/>